<dbReference type="GO" id="GO:0043093">
    <property type="term" value="P:FtsZ-dependent cytokinesis"/>
    <property type="evidence" value="ECO:0007669"/>
    <property type="project" value="UniProtKB-UniRule"/>
</dbReference>
<comment type="function">
    <text evidence="4 6">Essential cell division protein that forms a contractile ring structure (Z ring) at the future cell division site. The regulation of the ring assembly controls the timing and the location of cell division. One of the functions of the FtsZ ring is to recruit other cell division proteins to the septum to produce a new cell wall between the dividing cells. Binds GTP and shows GTPase activity.</text>
</comment>
<dbReference type="GO" id="GO:0032153">
    <property type="term" value="C:cell division site"/>
    <property type="evidence" value="ECO:0007669"/>
    <property type="project" value="UniProtKB-UniRule"/>
</dbReference>
<dbReference type="SUPFAM" id="SSF52490">
    <property type="entry name" value="Tubulin nucleotide-binding domain-like"/>
    <property type="match status" value="1"/>
</dbReference>
<dbReference type="Pfam" id="PF00091">
    <property type="entry name" value="Tubulin"/>
    <property type="match status" value="1"/>
</dbReference>
<keyword evidence="2 4" id="KW-0547">Nucleotide-binding</keyword>
<evidence type="ECO:0000256" key="5">
    <source>
        <dbReference type="NCBIfam" id="TIGR00065"/>
    </source>
</evidence>
<dbReference type="CDD" id="cd02201">
    <property type="entry name" value="FtsZ_type1"/>
    <property type="match status" value="1"/>
</dbReference>
<dbReference type="HAMAP" id="MF_00909">
    <property type="entry name" value="FtsZ"/>
    <property type="match status" value="1"/>
</dbReference>
<comment type="caution">
    <text evidence="10">The sequence shown here is derived from an EMBL/GenBank/DDBJ whole genome shotgun (WGS) entry which is preliminary data.</text>
</comment>
<reference evidence="10" key="1">
    <citation type="submission" date="2020-04" db="EMBL/GenBank/DDBJ databases">
        <authorList>
            <person name="Zhang T."/>
        </authorList>
    </citation>
    <scope>NUCLEOTIDE SEQUENCE</scope>
    <source>
        <strain evidence="10">HKST-UBA01</strain>
    </source>
</reference>
<dbReference type="Gene3D" id="3.30.1330.20">
    <property type="entry name" value="Tubulin/FtsZ, C-terminal domain"/>
    <property type="match status" value="1"/>
</dbReference>
<dbReference type="PANTHER" id="PTHR30314:SF3">
    <property type="entry name" value="MITOCHONDRIAL DIVISION PROTEIN FSZA"/>
    <property type="match status" value="1"/>
</dbReference>
<evidence type="ECO:0000256" key="3">
    <source>
        <dbReference type="ARBA" id="ARBA00023134"/>
    </source>
</evidence>
<feature type="compositionally biased region" description="Acidic residues" evidence="7">
    <location>
        <begin position="356"/>
        <end position="368"/>
    </location>
</feature>
<evidence type="ECO:0000313" key="11">
    <source>
        <dbReference type="Proteomes" id="UP000701698"/>
    </source>
</evidence>
<organism evidence="10 11">
    <name type="scientific">candidate division WWE3 bacterium</name>
    <dbReference type="NCBI Taxonomy" id="2053526"/>
    <lineage>
        <taxon>Bacteria</taxon>
        <taxon>Katanobacteria</taxon>
    </lineage>
</organism>
<dbReference type="GO" id="GO:0005525">
    <property type="term" value="F:GTP binding"/>
    <property type="evidence" value="ECO:0007669"/>
    <property type="project" value="UniProtKB-UniRule"/>
</dbReference>
<dbReference type="InterPro" id="IPR024757">
    <property type="entry name" value="FtsZ_C"/>
</dbReference>
<dbReference type="AlphaFoldDB" id="A0A955LGN5"/>
<dbReference type="EMBL" id="JAGQKX010000023">
    <property type="protein sequence ID" value="MCA9390029.1"/>
    <property type="molecule type" value="Genomic_DNA"/>
</dbReference>
<dbReference type="InterPro" id="IPR045061">
    <property type="entry name" value="FtsZ/CetZ"/>
</dbReference>
<dbReference type="InterPro" id="IPR020805">
    <property type="entry name" value="Cell_div_FtsZ_CS"/>
</dbReference>
<dbReference type="GO" id="GO:0051258">
    <property type="term" value="P:protein polymerization"/>
    <property type="evidence" value="ECO:0007669"/>
    <property type="project" value="UniProtKB-UniRule"/>
</dbReference>
<sequence>MMLVKPEVENFAKIKVVGVGGGGSNAIATMVEDERVQGVDFIVVNTDAQHLAMSPAETKVQIGTQLTNGLGSGGDPSVGKKSAEEDVDLIHQNLAGSDMVFITAGMGGGTGTGAAPIVADIARGQGALTVGVVTKPFHFEGTKRMMNAEEGIMNLKDNVDALIIIPNQRLLEITDAQVSLPQALKLADSVLADSVRGISDIIVMPGLINRDFADVRTIMRDAGSAIMGIGKASGEERAVEAARAAIQSPLLETSIEGAKGVLINISGGTNLTLREVDIASQVVSEAADPDATIIFGAMIDDELEGDVKVTVIATGFDEYQQRSLTQIKDSIRHRSRFEEEKKTEVEAPVEKKNEPEVQDSYDLDMGADVDELEKPAFLRRR</sequence>
<dbReference type="Pfam" id="PF12327">
    <property type="entry name" value="FtsZ_C"/>
    <property type="match status" value="1"/>
</dbReference>
<feature type="domain" description="Tubulin/FtsZ GTPase" evidence="8">
    <location>
        <begin position="13"/>
        <end position="206"/>
    </location>
</feature>
<comment type="subcellular location">
    <subcellularLocation>
        <location evidence="4">Cytoplasm</location>
    </subcellularLocation>
    <text evidence="4">Assembles at midcell at the inner surface of the cytoplasmic membrane.</text>
</comment>
<reference evidence="10" key="2">
    <citation type="journal article" date="2021" name="Microbiome">
        <title>Successional dynamics and alternative stable states in a saline activated sludge microbial community over 9 years.</title>
        <authorList>
            <person name="Wang Y."/>
            <person name="Ye J."/>
            <person name="Ju F."/>
            <person name="Liu L."/>
            <person name="Boyd J.A."/>
            <person name="Deng Y."/>
            <person name="Parks D.H."/>
            <person name="Jiang X."/>
            <person name="Yin X."/>
            <person name="Woodcroft B.J."/>
            <person name="Tyson G.W."/>
            <person name="Hugenholtz P."/>
            <person name="Polz M.F."/>
            <person name="Zhang T."/>
        </authorList>
    </citation>
    <scope>NUCLEOTIDE SEQUENCE</scope>
    <source>
        <strain evidence="10">HKST-UBA01</strain>
    </source>
</reference>
<feature type="compositionally biased region" description="Basic and acidic residues" evidence="7">
    <location>
        <begin position="335"/>
        <end position="355"/>
    </location>
</feature>
<dbReference type="InterPro" id="IPR000158">
    <property type="entry name" value="Cell_div_FtsZ"/>
</dbReference>
<keyword evidence="4 6" id="KW-0132">Cell division</keyword>
<dbReference type="NCBIfam" id="TIGR00065">
    <property type="entry name" value="ftsZ"/>
    <property type="match status" value="1"/>
</dbReference>
<feature type="domain" description="Tubulin/FtsZ 2-layer sandwich" evidence="9">
    <location>
        <begin position="208"/>
        <end position="325"/>
    </location>
</feature>
<evidence type="ECO:0000256" key="4">
    <source>
        <dbReference type="HAMAP-Rule" id="MF_00909"/>
    </source>
</evidence>
<evidence type="ECO:0000259" key="8">
    <source>
        <dbReference type="SMART" id="SM00864"/>
    </source>
</evidence>
<dbReference type="InterPro" id="IPR037103">
    <property type="entry name" value="Tubulin/FtsZ-like_C"/>
</dbReference>
<keyword evidence="4 6" id="KW-0717">Septation</keyword>
<keyword evidence="3 4" id="KW-0342">GTP-binding</keyword>
<feature type="binding site" evidence="4">
    <location>
        <position position="140"/>
    </location>
    <ligand>
        <name>GTP</name>
        <dbReference type="ChEBI" id="CHEBI:37565"/>
    </ligand>
</feature>
<keyword evidence="4" id="KW-0963">Cytoplasm</keyword>
<dbReference type="Proteomes" id="UP000701698">
    <property type="component" value="Unassembled WGS sequence"/>
</dbReference>
<gene>
    <name evidence="4 10" type="primary">ftsZ</name>
    <name evidence="10" type="ORF">KC571_01385</name>
</gene>
<name>A0A955LGN5_UNCKA</name>
<dbReference type="InterPro" id="IPR003008">
    <property type="entry name" value="Tubulin_FtsZ_GTPase"/>
</dbReference>
<dbReference type="InterPro" id="IPR036525">
    <property type="entry name" value="Tubulin/FtsZ_GTPase_sf"/>
</dbReference>
<evidence type="ECO:0000256" key="1">
    <source>
        <dbReference type="ARBA" id="ARBA00009690"/>
    </source>
</evidence>
<evidence type="ECO:0000256" key="6">
    <source>
        <dbReference type="RuleBase" id="RU000631"/>
    </source>
</evidence>
<dbReference type="PROSITE" id="PS01134">
    <property type="entry name" value="FTSZ_1"/>
    <property type="match status" value="1"/>
</dbReference>
<dbReference type="GO" id="GO:0003924">
    <property type="term" value="F:GTPase activity"/>
    <property type="evidence" value="ECO:0007669"/>
    <property type="project" value="UniProtKB-UniRule"/>
</dbReference>
<dbReference type="SMART" id="SM00864">
    <property type="entry name" value="Tubulin"/>
    <property type="match status" value="1"/>
</dbReference>
<evidence type="ECO:0000259" key="9">
    <source>
        <dbReference type="SMART" id="SM00865"/>
    </source>
</evidence>
<proteinExistence type="inferred from homology"/>
<dbReference type="InterPro" id="IPR018316">
    <property type="entry name" value="Tubulin/FtsZ_2-layer-sand-dom"/>
</dbReference>
<evidence type="ECO:0000256" key="7">
    <source>
        <dbReference type="SAM" id="MobiDB-lite"/>
    </source>
</evidence>
<dbReference type="GO" id="GO:0005737">
    <property type="term" value="C:cytoplasm"/>
    <property type="evidence" value="ECO:0007669"/>
    <property type="project" value="UniProtKB-SubCell"/>
</dbReference>
<comment type="similarity">
    <text evidence="1 4 6">Belongs to the FtsZ family.</text>
</comment>
<keyword evidence="4 6" id="KW-0131">Cell cycle</keyword>
<dbReference type="GO" id="GO:0000917">
    <property type="term" value="P:division septum assembly"/>
    <property type="evidence" value="ECO:0007669"/>
    <property type="project" value="UniProtKB-KW"/>
</dbReference>
<feature type="binding site" evidence="4">
    <location>
        <begin position="21"/>
        <end position="25"/>
    </location>
    <ligand>
        <name>GTP</name>
        <dbReference type="ChEBI" id="CHEBI:37565"/>
    </ligand>
</feature>
<comment type="subunit">
    <text evidence="4">Homodimer. Polymerizes to form a dynamic ring structure in a strictly GTP-dependent manner. Interacts directly with several other division proteins.</text>
</comment>
<feature type="binding site" evidence="4">
    <location>
        <position position="144"/>
    </location>
    <ligand>
        <name>GTP</name>
        <dbReference type="ChEBI" id="CHEBI:37565"/>
    </ligand>
</feature>
<evidence type="ECO:0000256" key="2">
    <source>
        <dbReference type="ARBA" id="ARBA00022741"/>
    </source>
</evidence>
<feature type="region of interest" description="Disordered" evidence="7">
    <location>
        <begin position="335"/>
        <end position="368"/>
    </location>
</feature>
<dbReference type="PANTHER" id="PTHR30314">
    <property type="entry name" value="CELL DIVISION PROTEIN FTSZ-RELATED"/>
    <property type="match status" value="1"/>
</dbReference>
<dbReference type="SMART" id="SM00865">
    <property type="entry name" value="Tubulin_C"/>
    <property type="match status" value="1"/>
</dbReference>
<dbReference type="PROSITE" id="PS01135">
    <property type="entry name" value="FTSZ_2"/>
    <property type="match status" value="1"/>
</dbReference>
<protein>
    <recommendedName>
        <fullName evidence="4 5">Cell division protein FtsZ</fullName>
    </recommendedName>
</protein>
<dbReference type="InterPro" id="IPR008280">
    <property type="entry name" value="Tub_FtsZ_C"/>
</dbReference>
<dbReference type="Gene3D" id="3.40.50.1440">
    <property type="entry name" value="Tubulin/FtsZ, GTPase domain"/>
    <property type="match status" value="1"/>
</dbReference>
<feature type="binding site" evidence="4">
    <location>
        <position position="188"/>
    </location>
    <ligand>
        <name>GTP</name>
        <dbReference type="ChEBI" id="CHEBI:37565"/>
    </ligand>
</feature>
<dbReference type="SUPFAM" id="SSF55307">
    <property type="entry name" value="Tubulin C-terminal domain-like"/>
    <property type="match status" value="1"/>
</dbReference>
<evidence type="ECO:0000313" key="10">
    <source>
        <dbReference type="EMBL" id="MCA9390029.1"/>
    </source>
</evidence>
<accession>A0A955LGN5</accession>
<dbReference type="PRINTS" id="PR00423">
    <property type="entry name" value="CELLDVISFTSZ"/>
</dbReference>
<dbReference type="FunFam" id="3.40.50.1440:FF:000001">
    <property type="entry name" value="Cell division protein FtsZ"/>
    <property type="match status" value="1"/>
</dbReference>
<feature type="binding site" evidence="4">
    <location>
        <begin position="109"/>
        <end position="111"/>
    </location>
    <ligand>
        <name>GTP</name>
        <dbReference type="ChEBI" id="CHEBI:37565"/>
    </ligand>
</feature>